<organism evidence="1 2">
    <name type="scientific">Pseudomonas umsongensis</name>
    <dbReference type="NCBI Taxonomy" id="198618"/>
    <lineage>
        <taxon>Bacteria</taxon>
        <taxon>Pseudomonadati</taxon>
        <taxon>Pseudomonadota</taxon>
        <taxon>Gammaproteobacteria</taxon>
        <taxon>Pseudomonadales</taxon>
        <taxon>Pseudomonadaceae</taxon>
        <taxon>Pseudomonas</taxon>
    </lineage>
</organism>
<name>A0ACC5M9Z5_9PSED</name>
<reference evidence="1" key="1">
    <citation type="submission" date="2020-08" db="EMBL/GenBank/DDBJ databases">
        <title>Plant associated metagenomes--Microbial community diversity and host control of community assembly across model and emerging plant ecological genomics systems.</title>
        <authorList>
            <person name="Dangl J."/>
        </authorList>
    </citation>
    <scope>NUCLEOTIDE SEQUENCE</scope>
    <source>
        <strain evidence="1">KD5</strain>
    </source>
</reference>
<keyword evidence="2" id="KW-1185">Reference proteome</keyword>
<accession>A0ACC5M9Z5</accession>
<comment type="caution">
    <text evidence="1">The sequence shown here is derived from an EMBL/GenBank/DDBJ whole genome shotgun (WGS) entry which is preliminary data.</text>
</comment>
<evidence type="ECO:0000313" key="1">
    <source>
        <dbReference type="EMBL" id="MBB2885450.1"/>
    </source>
</evidence>
<gene>
    <name evidence="1" type="ORF">FHR69_001316</name>
</gene>
<dbReference type="EMBL" id="JACHVR010000001">
    <property type="protein sequence ID" value="MBB2885450.1"/>
    <property type="molecule type" value="Genomic_DNA"/>
</dbReference>
<dbReference type="Proteomes" id="UP000589818">
    <property type="component" value="Unassembled WGS sequence"/>
</dbReference>
<evidence type="ECO:0000313" key="2">
    <source>
        <dbReference type="Proteomes" id="UP000589818"/>
    </source>
</evidence>
<protein>
    <submittedName>
        <fullName evidence="1">RND family efflux transporter MFP subunit</fullName>
    </submittedName>
</protein>
<proteinExistence type="predicted"/>
<sequence length="370" mass="39226">MKNSLTAAGALAVAVMLSACSPDQPTVQAPRPVRTAEISYDNARDISRYVGTVQSRHEVDQAFRVGGKVAQRKVDVGQYVHDGDILAVLDDSDYRLAEDASRQQWTVAVEQTHQADSDRQRLTALKADGSVSAADDERAQTNAQTAHATAEAEARKLELARNRLKYTVLRASRSGVVTAVRFEAGQVVAEGQPIVSVANPDESEIVIDVPEDQLSVFKEARFKASLASAPNEVFDVTLRELSPQAAAQTRTYRARLKPVQALPLGATATVTAERMMTNVSVAAVPATALTQIGGQPALWVVTPEGKGPAGIVELVQVAVWGYRNDEVLVSGPQAGALVVTAGVQKMASGLKVALPGASIVDANTTQQAAR</sequence>